<dbReference type="GO" id="GO:0030643">
    <property type="term" value="P:intracellular phosphate ion homeostasis"/>
    <property type="evidence" value="ECO:0007669"/>
    <property type="project" value="UniProtKB-ARBA"/>
</dbReference>
<dbReference type="EC" id="2.1.1.-" evidence="10"/>
<gene>
    <name evidence="13" type="primary">LOC105364313</name>
</gene>
<dbReference type="PANTHER" id="PTHR12260">
    <property type="entry name" value="DAMAGE-CONTROL PHOSPHATASE ARMT1"/>
    <property type="match status" value="1"/>
</dbReference>
<evidence type="ECO:0000313" key="12">
    <source>
        <dbReference type="Proteomes" id="UP000695007"/>
    </source>
</evidence>
<dbReference type="RefSeq" id="XP_011500513.1">
    <property type="nucleotide sequence ID" value="XM_011502211.1"/>
</dbReference>
<evidence type="ECO:0000259" key="11">
    <source>
        <dbReference type="Pfam" id="PF01937"/>
    </source>
</evidence>
<evidence type="ECO:0000256" key="3">
    <source>
        <dbReference type="ARBA" id="ARBA00009519"/>
    </source>
</evidence>
<reference evidence="13" key="1">
    <citation type="submission" date="2025-08" db="UniProtKB">
        <authorList>
            <consortium name="RefSeq"/>
        </authorList>
    </citation>
    <scope>IDENTIFICATION</scope>
</reference>
<keyword evidence="7 10" id="KW-0464">Manganese</keyword>
<evidence type="ECO:0000256" key="10">
    <source>
        <dbReference type="RuleBase" id="RU367030"/>
    </source>
</evidence>
<dbReference type="PANTHER" id="PTHR12260:SF6">
    <property type="entry name" value="DAMAGE-CONTROL PHOSPHATASE ARMT1"/>
    <property type="match status" value="1"/>
</dbReference>
<sequence>MSEIKHTSNSGDINGLEDIETPFGSLLSGKYKRSFAYKTIKDRLPVIVTKIIDTLSRNKEDIAKANGTDAIEETKKVVGVISKLKNELMTNKPLYPLNVDPTEVENDAIVWNKKLEKLSDLQGESVTWYNAVWLICECYLYRRIAQEFLLTNHLKVFDPFSIQKREGYFKAIGSISHLSEYIMKLINTDNKSLIELREHFINLIKLNLWGNRCDLSLSSGIVNVQEDNPLIVLNNLDKEILVDNSDDVWQLLSNNTLSKENGVIIDFVLDNAGFELFTDLNLAAFLIEKKIANNIRFYVKQYPWFISDTTTNDFYWLIKIMLQSDNENIKLFGEFCENCLKNGSWTIVEESFWTEPFDFSEMKTENLALYNKLSKATLVIFKGDLNYRKLLGDINWEYTTDFLQALRGFRPTNIVSLRTIKADLCVGLSIGKAELLKREDSNWMTTGRFGLIQASIEHC</sequence>
<dbReference type="InterPro" id="IPR039763">
    <property type="entry name" value="ARMT1"/>
</dbReference>
<comment type="similarity">
    <text evidence="3 10">Belongs to the damage-control phosphatase family. Sugar phosphate phosphatase III subfamily.</text>
</comment>
<organism evidence="12 13">
    <name type="scientific">Ceratosolen solmsi marchali</name>
    <dbReference type="NCBI Taxonomy" id="326594"/>
    <lineage>
        <taxon>Eukaryota</taxon>
        <taxon>Metazoa</taxon>
        <taxon>Ecdysozoa</taxon>
        <taxon>Arthropoda</taxon>
        <taxon>Hexapoda</taxon>
        <taxon>Insecta</taxon>
        <taxon>Pterygota</taxon>
        <taxon>Neoptera</taxon>
        <taxon>Endopterygota</taxon>
        <taxon>Hymenoptera</taxon>
        <taxon>Apocrita</taxon>
        <taxon>Proctotrupomorpha</taxon>
        <taxon>Chalcidoidea</taxon>
        <taxon>Agaonidae</taxon>
        <taxon>Agaoninae</taxon>
        <taxon>Ceratosolen</taxon>
    </lineage>
</organism>
<evidence type="ECO:0000256" key="7">
    <source>
        <dbReference type="ARBA" id="ARBA00023211"/>
    </source>
</evidence>
<keyword evidence="6 10" id="KW-0378">Hydrolase</keyword>
<dbReference type="GeneID" id="105364313"/>
<dbReference type="Gene3D" id="1.20.930.60">
    <property type="match status" value="1"/>
</dbReference>
<dbReference type="InterPro" id="IPR036075">
    <property type="entry name" value="ARMT-1-like_metal-bd_sf"/>
</dbReference>
<evidence type="ECO:0000256" key="6">
    <source>
        <dbReference type="ARBA" id="ARBA00022801"/>
    </source>
</evidence>
<dbReference type="Gene3D" id="3.40.50.10880">
    <property type="entry name" value="Uncharacterised protein PF01937, DUF89, domain 3"/>
    <property type="match status" value="1"/>
</dbReference>
<comment type="catalytic activity">
    <reaction evidence="9 10">
        <text>beta-D-fructose 6-phosphate = dihydroxyacetone + D-glyceraldehyde 3-phosphate</text>
        <dbReference type="Rhea" id="RHEA:28002"/>
        <dbReference type="ChEBI" id="CHEBI:16016"/>
        <dbReference type="ChEBI" id="CHEBI:57634"/>
        <dbReference type="ChEBI" id="CHEBI:59776"/>
    </reaction>
</comment>
<dbReference type="EC" id="3.1.3.-" evidence="10"/>
<dbReference type="GO" id="GO:0005634">
    <property type="term" value="C:nucleus"/>
    <property type="evidence" value="ECO:0007669"/>
    <property type="project" value="TreeGrafter"/>
</dbReference>
<dbReference type="GO" id="GO:0032259">
    <property type="term" value="P:methylation"/>
    <property type="evidence" value="ECO:0007669"/>
    <property type="project" value="UniProtKB-KW"/>
</dbReference>
<comment type="function">
    <text evidence="8 10">Metal-dependent phosphatase that shows phosphatase activity against several substrates, including fructose-1-phosphate and fructose-6-phosphate. Its preference for fructose-1-phosphate, a strong glycating agent that causes DNA damage rather than a canonical yeast metabolite, suggests a damage-control function in hexose phosphate metabolism. Has also been shown to have O-methyltransferase activity that methylates glutamate residues of target proteins to form gamma-glutamyl methyl ester residues. Possibly methylates PCNA, suggesting it is involved in the DNA damage response.</text>
</comment>
<keyword evidence="10" id="KW-0489">Methyltransferase</keyword>
<keyword evidence="5 10" id="KW-0479">Metal-binding</keyword>
<comment type="catalytic activity">
    <reaction evidence="1 10">
        <text>L-glutamyl-[protein] + S-adenosyl-L-methionine = [protein]-L-glutamate 5-O-methyl ester + S-adenosyl-L-homocysteine</text>
        <dbReference type="Rhea" id="RHEA:24452"/>
        <dbReference type="Rhea" id="RHEA-COMP:10208"/>
        <dbReference type="Rhea" id="RHEA-COMP:10311"/>
        <dbReference type="ChEBI" id="CHEBI:29973"/>
        <dbReference type="ChEBI" id="CHEBI:57856"/>
        <dbReference type="ChEBI" id="CHEBI:59789"/>
        <dbReference type="ChEBI" id="CHEBI:82795"/>
    </reaction>
</comment>
<evidence type="ECO:0000256" key="4">
    <source>
        <dbReference type="ARBA" id="ARBA00022596"/>
    </source>
</evidence>
<dbReference type="GO" id="GO:0016791">
    <property type="term" value="F:phosphatase activity"/>
    <property type="evidence" value="ECO:0007669"/>
    <property type="project" value="TreeGrafter"/>
</dbReference>
<dbReference type="Proteomes" id="UP000695007">
    <property type="component" value="Unplaced"/>
</dbReference>
<evidence type="ECO:0000256" key="9">
    <source>
        <dbReference type="ARBA" id="ARBA00048809"/>
    </source>
</evidence>
<keyword evidence="10" id="KW-0808">Transferase</keyword>
<dbReference type="GO" id="GO:0046872">
    <property type="term" value="F:metal ion binding"/>
    <property type="evidence" value="ECO:0007669"/>
    <property type="project" value="UniProtKB-UniRule"/>
</dbReference>
<feature type="domain" description="Damage-control phosphatase ARMT1-like metal-binding" evidence="11">
    <location>
        <begin position="39"/>
        <end position="434"/>
    </location>
</feature>
<comment type="domain">
    <text evidence="10">Subfamily III proteins have a conserved RTxK motif about 40-50 residues from the C-terminus; the threonine may be replaced by serine or cysteine.</text>
</comment>
<dbReference type="SUPFAM" id="SSF111321">
    <property type="entry name" value="AF1104-like"/>
    <property type="match status" value="1"/>
</dbReference>
<accession>A0AAJ6YM10</accession>
<dbReference type="GO" id="GO:0051998">
    <property type="term" value="F:protein carboxyl O-methyltransferase activity"/>
    <property type="evidence" value="ECO:0007669"/>
    <property type="project" value="UniProtKB-UniRule"/>
</dbReference>
<dbReference type="GO" id="GO:0016462">
    <property type="term" value="F:pyrophosphatase activity"/>
    <property type="evidence" value="ECO:0007669"/>
    <property type="project" value="UniProtKB-ARBA"/>
</dbReference>
<evidence type="ECO:0000313" key="13">
    <source>
        <dbReference type="RefSeq" id="XP_011500513.1"/>
    </source>
</evidence>
<evidence type="ECO:0000256" key="5">
    <source>
        <dbReference type="ARBA" id="ARBA00022723"/>
    </source>
</evidence>
<dbReference type="Pfam" id="PF01937">
    <property type="entry name" value="ARMT1-like_dom"/>
    <property type="match status" value="1"/>
</dbReference>
<protein>
    <recommendedName>
        <fullName evidence="10">Sugar phosphate phosphatase</fullName>
        <ecNumber evidence="10">2.1.1.-</ecNumber>
        <ecNumber evidence="10">3.1.3.-</ecNumber>
    </recommendedName>
</protein>
<keyword evidence="4" id="KW-0533">Nickel</keyword>
<proteinExistence type="inferred from homology"/>
<evidence type="ECO:0000256" key="1">
    <source>
        <dbReference type="ARBA" id="ARBA00000807"/>
    </source>
</evidence>
<dbReference type="InterPro" id="IPR002791">
    <property type="entry name" value="ARMT1-like_metal-bd"/>
</dbReference>
<name>A0AAJ6YM10_9HYME</name>
<evidence type="ECO:0000256" key="8">
    <source>
        <dbReference type="ARBA" id="ARBA00045980"/>
    </source>
</evidence>
<comment type="catalytic activity">
    <reaction evidence="2 10">
        <text>beta-D-fructose 1-phosphate + H2O = D-fructose + phosphate</text>
        <dbReference type="Rhea" id="RHEA:35603"/>
        <dbReference type="ChEBI" id="CHEBI:15377"/>
        <dbReference type="ChEBI" id="CHEBI:37721"/>
        <dbReference type="ChEBI" id="CHEBI:43474"/>
        <dbReference type="ChEBI" id="CHEBI:138881"/>
    </reaction>
</comment>
<comment type="cofactor">
    <cofactor evidence="10">
        <name>Mn(2+)</name>
        <dbReference type="ChEBI" id="CHEBI:29035"/>
    </cofactor>
    <cofactor evidence="10">
        <name>Ni(2+)</name>
        <dbReference type="ChEBI" id="CHEBI:49786"/>
    </cofactor>
</comment>
<keyword evidence="12" id="KW-1185">Reference proteome</keyword>
<dbReference type="AlphaFoldDB" id="A0AAJ6YM10"/>
<dbReference type="FunFam" id="3.40.50.10880:FF:000005">
    <property type="entry name" value="DUF89-domain-containing protein"/>
    <property type="match status" value="1"/>
</dbReference>
<dbReference type="GO" id="GO:0006974">
    <property type="term" value="P:DNA damage response"/>
    <property type="evidence" value="ECO:0007669"/>
    <property type="project" value="TreeGrafter"/>
</dbReference>
<evidence type="ECO:0000256" key="2">
    <source>
        <dbReference type="ARBA" id="ARBA00001326"/>
    </source>
</evidence>
<dbReference type="KEGG" id="csol:105364313"/>